<dbReference type="EMBL" id="MU827319">
    <property type="protein sequence ID" value="KAJ7357656.1"/>
    <property type="molecule type" value="Genomic_DNA"/>
</dbReference>
<accession>A0A9W9YLY9</accession>
<evidence type="ECO:0000256" key="8">
    <source>
        <dbReference type="SAM" id="MobiDB-lite"/>
    </source>
</evidence>
<dbReference type="InterPro" id="IPR018574">
    <property type="entry name" value="Structure-sp_endonuc_su_Slx4"/>
</dbReference>
<sequence length="376" mass="41807">MERLKAARRGAGQKMFTLKSVDEDSSDSNSDEDCPTKNEVETEKKESLMVSPQREKETSSPLEVNEAENISMGADFDFFDDGGFNLDINELNNVEGFLEDDNNESEECHSKKKVKEGKLVPQEKCVKAVAGKRKIPPSQRRIQDSDGDDDPQEAPKKRGKKTDTQSSKPVVQTVRQPVTPMPNYNEMATPVLKGELNKFGVRALPKKKMILKLTEIYDYTHQVEPRPQGSKTERAPNKGQPLSSNVAVSDPGDGVEGSGTASSDNSDEEDTEFGDCTVMIDDDVITASQQVNGGNLKERLICYIRDNKELYSKILHFQPLELVSLQQQIKSDGISCPLGKLVDFLDEQCITFTTAGTRAPRRRGRKKKASHHNKPS</sequence>
<evidence type="ECO:0000256" key="6">
    <source>
        <dbReference type="ARBA" id="ARBA00023242"/>
    </source>
</evidence>
<feature type="region of interest" description="Disordered" evidence="8">
    <location>
        <begin position="356"/>
        <end position="376"/>
    </location>
</feature>
<keyword evidence="6" id="KW-0539">Nucleus</keyword>
<feature type="compositionally biased region" description="Basic residues" evidence="8">
    <location>
        <begin position="359"/>
        <end position="376"/>
    </location>
</feature>
<dbReference type="GO" id="GO:0006281">
    <property type="term" value="P:DNA repair"/>
    <property type="evidence" value="ECO:0007669"/>
    <property type="project" value="UniProtKB-KW"/>
</dbReference>
<reference evidence="9" key="1">
    <citation type="submission" date="2023-01" db="EMBL/GenBank/DDBJ databases">
        <title>Genome assembly of the deep-sea coral Lophelia pertusa.</title>
        <authorList>
            <person name="Herrera S."/>
            <person name="Cordes E."/>
        </authorList>
    </citation>
    <scope>NUCLEOTIDE SEQUENCE</scope>
    <source>
        <strain evidence="9">USNM1676648</strain>
        <tissue evidence="9">Polyp</tissue>
    </source>
</reference>
<dbReference type="GO" id="GO:0006260">
    <property type="term" value="P:DNA replication"/>
    <property type="evidence" value="ECO:0007669"/>
    <property type="project" value="InterPro"/>
</dbReference>
<evidence type="ECO:0000256" key="7">
    <source>
        <dbReference type="ARBA" id="ARBA00029496"/>
    </source>
</evidence>
<keyword evidence="5" id="KW-0234">DNA repair</keyword>
<keyword evidence="10" id="KW-1185">Reference proteome</keyword>
<keyword evidence="9" id="KW-0255">Endonuclease</keyword>
<feature type="region of interest" description="Disordered" evidence="8">
    <location>
        <begin position="125"/>
        <end position="186"/>
    </location>
</feature>
<dbReference type="AlphaFoldDB" id="A0A9W9YLY9"/>
<dbReference type="PANTHER" id="PTHR21541:SF3">
    <property type="entry name" value="STRUCTURE-SPECIFIC ENDONUCLEASE SUBUNIT SLX4"/>
    <property type="match status" value="1"/>
</dbReference>
<gene>
    <name evidence="9" type="primary">SLX4_3</name>
    <name evidence="9" type="ORF">OS493_023787</name>
</gene>
<proteinExistence type="inferred from homology"/>
<dbReference type="Proteomes" id="UP001163046">
    <property type="component" value="Unassembled WGS sequence"/>
</dbReference>
<evidence type="ECO:0000256" key="2">
    <source>
        <dbReference type="ARBA" id="ARBA00006661"/>
    </source>
</evidence>
<keyword evidence="4" id="KW-0233">DNA recombination</keyword>
<feature type="compositionally biased region" description="Low complexity" evidence="8">
    <location>
        <begin position="169"/>
        <end position="182"/>
    </location>
</feature>
<feature type="region of interest" description="Disordered" evidence="8">
    <location>
        <begin position="222"/>
        <end position="272"/>
    </location>
</feature>
<comment type="similarity">
    <text evidence="2">Belongs to the SLX4 family.</text>
</comment>
<evidence type="ECO:0000256" key="3">
    <source>
        <dbReference type="ARBA" id="ARBA00022763"/>
    </source>
</evidence>
<keyword evidence="9" id="KW-0540">Nuclease</keyword>
<feature type="compositionally biased region" description="Basic and acidic residues" evidence="8">
    <location>
        <begin position="34"/>
        <end position="58"/>
    </location>
</feature>
<comment type="subcellular location">
    <subcellularLocation>
        <location evidence="1">Nucleus</location>
    </subcellularLocation>
</comment>
<dbReference type="Pfam" id="PF09494">
    <property type="entry name" value="Slx4"/>
    <property type="match status" value="1"/>
</dbReference>
<organism evidence="9 10">
    <name type="scientific">Desmophyllum pertusum</name>
    <dbReference type="NCBI Taxonomy" id="174260"/>
    <lineage>
        <taxon>Eukaryota</taxon>
        <taxon>Metazoa</taxon>
        <taxon>Cnidaria</taxon>
        <taxon>Anthozoa</taxon>
        <taxon>Hexacorallia</taxon>
        <taxon>Scleractinia</taxon>
        <taxon>Caryophylliina</taxon>
        <taxon>Caryophylliidae</taxon>
        <taxon>Desmophyllum</taxon>
    </lineage>
</organism>
<name>A0A9W9YLY9_9CNID</name>
<dbReference type="PANTHER" id="PTHR21541">
    <property type="entry name" value="BTB POZ DOMAIN CONTAINING 12"/>
    <property type="match status" value="1"/>
</dbReference>
<feature type="region of interest" description="Disordered" evidence="8">
    <location>
        <begin position="1"/>
        <end position="65"/>
    </location>
</feature>
<feature type="compositionally biased region" description="Acidic residues" evidence="8">
    <location>
        <begin position="23"/>
        <end position="33"/>
    </location>
</feature>
<evidence type="ECO:0000256" key="4">
    <source>
        <dbReference type="ARBA" id="ARBA00023172"/>
    </source>
</evidence>
<evidence type="ECO:0000256" key="1">
    <source>
        <dbReference type="ARBA" id="ARBA00004123"/>
    </source>
</evidence>
<dbReference type="CDD" id="cd22999">
    <property type="entry name" value="SAP_SLX4"/>
    <property type="match status" value="1"/>
</dbReference>
<keyword evidence="9" id="KW-0378">Hydrolase</keyword>
<evidence type="ECO:0000313" key="10">
    <source>
        <dbReference type="Proteomes" id="UP001163046"/>
    </source>
</evidence>
<dbReference type="GO" id="GO:0000712">
    <property type="term" value="P:resolution of meiotic recombination intermediates"/>
    <property type="evidence" value="ECO:0007669"/>
    <property type="project" value="TreeGrafter"/>
</dbReference>
<dbReference type="GO" id="GO:0004519">
    <property type="term" value="F:endonuclease activity"/>
    <property type="evidence" value="ECO:0007669"/>
    <property type="project" value="UniProtKB-KW"/>
</dbReference>
<keyword evidence="3" id="KW-0227">DNA damage</keyword>
<dbReference type="OrthoDB" id="5576441at2759"/>
<dbReference type="GO" id="GO:0033557">
    <property type="term" value="C:Slx1-Slx4 complex"/>
    <property type="evidence" value="ECO:0007669"/>
    <property type="project" value="InterPro"/>
</dbReference>
<protein>
    <recommendedName>
        <fullName evidence="7">Structure-specific endonuclease subunit SLX4</fullName>
    </recommendedName>
</protein>
<evidence type="ECO:0000256" key="5">
    <source>
        <dbReference type="ARBA" id="ARBA00023204"/>
    </source>
</evidence>
<evidence type="ECO:0000313" key="9">
    <source>
        <dbReference type="EMBL" id="KAJ7357656.1"/>
    </source>
</evidence>
<comment type="caution">
    <text evidence="9">The sequence shown here is derived from an EMBL/GenBank/DDBJ whole genome shotgun (WGS) entry which is preliminary data.</text>
</comment>